<dbReference type="SMART" id="SM00530">
    <property type="entry name" value="HTH_XRE"/>
    <property type="match status" value="1"/>
</dbReference>
<dbReference type="EMBL" id="BK032590">
    <property type="protein sequence ID" value="DAF49871.1"/>
    <property type="molecule type" value="Genomic_DNA"/>
</dbReference>
<reference evidence="2" key="1">
    <citation type="journal article" date="2021" name="Proc. Natl. Acad. Sci. U.S.A.">
        <title>A Catalog of Tens of Thousands of Viruses from Human Metagenomes Reveals Hidden Associations with Chronic Diseases.</title>
        <authorList>
            <person name="Tisza M.J."/>
            <person name="Buck C.B."/>
        </authorList>
    </citation>
    <scope>NUCLEOTIDE SEQUENCE</scope>
    <source>
        <strain evidence="2">CtHMa1</strain>
    </source>
</reference>
<protein>
    <submittedName>
        <fullName evidence="2">Replication initiation factor</fullName>
    </submittedName>
</protein>
<dbReference type="NCBIfam" id="NF041493">
    <property type="entry name" value="MobT"/>
    <property type="match status" value="1"/>
</dbReference>
<dbReference type="Pfam" id="PF01381">
    <property type="entry name" value="HTH_3"/>
    <property type="match status" value="1"/>
</dbReference>
<dbReference type="Pfam" id="PF18106">
    <property type="entry name" value="Rol_Rep_N"/>
    <property type="match status" value="1"/>
</dbReference>
<dbReference type="PROSITE" id="PS50943">
    <property type="entry name" value="HTH_CROC1"/>
    <property type="match status" value="1"/>
</dbReference>
<dbReference type="SUPFAM" id="SSF47413">
    <property type="entry name" value="lambda repressor-like DNA-binding domains"/>
    <property type="match status" value="1"/>
</dbReference>
<evidence type="ECO:0000259" key="1">
    <source>
        <dbReference type="PROSITE" id="PS50943"/>
    </source>
</evidence>
<dbReference type="CDD" id="cd00093">
    <property type="entry name" value="HTH_XRE"/>
    <property type="match status" value="1"/>
</dbReference>
<accession>A0A8S5SGT7</accession>
<name>A0A8S5SGT7_9CAUD</name>
<dbReference type="InterPro" id="IPR003491">
    <property type="entry name" value="REP-like_C"/>
</dbReference>
<dbReference type="InterPro" id="IPR048093">
    <property type="entry name" value="MobT"/>
</dbReference>
<feature type="domain" description="HTH cro/C1-type" evidence="1">
    <location>
        <begin position="85"/>
        <end position="141"/>
    </location>
</feature>
<organism evidence="2">
    <name type="scientific">Myoviridae sp. ctHMa1</name>
    <dbReference type="NCBI Taxonomy" id="2827671"/>
    <lineage>
        <taxon>Viruses</taxon>
        <taxon>Duplodnaviria</taxon>
        <taxon>Heunggongvirae</taxon>
        <taxon>Uroviricota</taxon>
        <taxon>Caudoviricetes</taxon>
    </lineage>
</organism>
<dbReference type="Pfam" id="PF02486">
    <property type="entry name" value="Rep_trans"/>
    <property type="match status" value="1"/>
</dbReference>
<sequence length="468" mass="54877">MRSESRRNGLTCCGWCAARHASRNPSYLTEGYKSTGNNQTTGQNPTVHKGFSPYPAYVNKALKVDIRIFRQEGFSLNEETWVRDIKEKRESYGISQQKLALAAGITRPYLSDIETGKAHPSEALQEAITEALERFNPDAPLEMLFDYVRIRFPTTDVKHIVEDVLRLKLPYFIHEDYGFYSYTEHYYLGDIFVLVSPELEKGVLLELKGRGCRQFESYLLAQERSWYEFFMDVLMEDGVMKRLDLAINDKTGILNIPHLTEKCRNEECISVFRSFKSYRSGELVRREEKECMGNTLYIGSLQSEVYFCIYEKDYEQHKKHDIPIADAEVKNRFEIRLKNERAFYAIRDLLEHDNPERTAFQIINRYVRFVDRDNAKPRSDWRINEEWAWFIGEHRGSLKLTTKPEPYSFERTLHWLSHQVAPTLKLALRLDKMNHTQIVHDIITHARLTEKHEKILKQQAAAAKEVVL</sequence>
<dbReference type="Gene3D" id="1.10.260.40">
    <property type="entry name" value="lambda repressor-like DNA-binding domains"/>
    <property type="match status" value="1"/>
</dbReference>
<dbReference type="InterPro" id="IPR010982">
    <property type="entry name" value="Lambda_DNA-bd_dom_sf"/>
</dbReference>
<keyword evidence="2" id="KW-0396">Initiation factor</keyword>
<evidence type="ECO:0000313" key="2">
    <source>
        <dbReference type="EMBL" id="DAF49871.1"/>
    </source>
</evidence>
<proteinExistence type="predicted"/>
<keyword evidence="2" id="KW-0648">Protein biosynthesis</keyword>
<dbReference type="InterPro" id="IPR001387">
    <property type="entry name" value="Cro/C1-type_HTH"/>
</dbReference>
<dbReference type="InterPro" id="IPR040819">
    <property type="entry name" value="Rol_Rep_N"/>
</dbReference>
<dbReference type="GO" id="GO:0003677">
    <property type="term" value="F:DNA binding"/>
    <property type="evidence" value="ECO:0007669"/>
    <property type="project" value="InterPro"/>
</dbReference>